<proteinExistence type="inferred from homology"/>
<keyword evidence="10" id="KW-1185">Reference proteome</keyword>
<evidence type="ECO:0000256" key="7">
    <source>
        <dbReference type="ARBA" id="ARBA00023136"/>
    </source>
</evidence>
<accession>A0A1M4XIT9</accession>
<evidence type="ECO:0000313" key="9">
    <source>
        <dbReference type="EMBL" id="SHE93306.1"/>
    </source>
</evidence>
<evidence type="ECO:0000256" key="8">
    <source>
        <dbReference type="RuleBase" id="RU363041"/>
    </source>
</evidence>
<sequence length="241" mass="26666">MIMAAKLILLFIIILISNTIQGITGFAGTILAMPFSILLIGIDNSKQILNLLGMLASIWIVARAYKDICWGEFLKIIVLMLIGLFIGMKIYSMYSPTILLKILGIFILFVSLRGVLQKNKTQIKSKIVLSAILLLAGIIHGMFVVGGPLVVIYATYKLKDKATFRATLSLVWIILNGLILIKGITSGQFNRDVMGFLIPSIMALGFGMTLGEVLYKKMDQNVFMRITYILLFISGLSILIK</sequence>
<feature type="transmembrane region" description="Helical" evidence="8">
    <location>
        <begin position="7"/>
        <end position="35"/>
    </location>
</feature>
<evidence type="ECO:0000313" key="10">
    <source>
        <dbReference type="Proteomes" id="UP000184423"/>
    </source>
</evidence>
<feature type="transmembrane region" description="Helical" evidence="8">
    <location>
        <begin position="222"/>
        <end position="240"/>
    </location>
</feature>
<keyword evidence="4 8" id="KW-1003">Cell membrane</keyword>
<evidence type="ECO:0000256" key="2">
    <source>
        <dbReference type="ARBA" id="ARBA00009142"/>
    </source>
</evidence>
<evidence type="ECO:0000256" key="3">
    <source>
        <dbReference type="ARBA" id="ARBA00022448"/>
    </source>
</evidence>
<dbReference type="Pfam" id="PF01925">
    <property type="entry name" value="TauE"/>
    <property type="match status" value="1"/>
</dbReference>
<keyword evidence="3" id="KW-0813">Transport</keyword>
<dbReference type="PANTHER" id="PTHR30269">
    <property type="entry name" value="TRANSMEMBRANE PROTEIN YFCA"/>
    <property type="match status" value="1"/>
</dbReference>
<dbReference type="GO" id="GO:0005886">
    <property type="term" value="C:plasma membrane"/>
    <property type="evidence" value="ECO:0007669"/>
    <property type="project" value="UniProtKB-SubCell"/>
</dbReference>
<feature type="transmembrane region" description="Helical" evidence="8">
    <location>
        <begin position="162"/>
        <end position="181"/>
    </location>
</feature>
<dbReference type="InterPro" id="IPR002781">
    <property type="entry name" value="TM_pro_TauE-like"/>
</dbReference>
<dbReference type="PANTHER" id="PTHR30269:SF37">
    <property type="entry name" value="MEMBRANE TRANSPORTER PROTEIN"/>
    <property type="match status" value="1"/>
</dbReference>
<dbReference type="InterPro" id="IPR052017">
    <property type="entry name" value="TSUP"/>
</dbReference>
<feature type="transmembrane region" description="Helical" evidence="8">
    <location>
        <begin position="128"/>
        <end position="156"/>
    </location>
</feature>
<evidence type="ECO:0000256" key="1">
    <source>
        <dbReference type="ARBA" id="ARBA00004651"/>
    </source>
</evidence>
<dbReference type="Proteomes" id="UP000184423">
    <property type="component" value="Unassembled WGS sequence"/>
</dbReference>
<evidence type="ECO:0000256" key="4">
    <source>
        <dbReference type="ARBA" id="ARBA00022475"/>
    </source>
</evidence>
<comment type="similarity">
    <text evidence="2 8">Belongs to the 4-toluene sulfonate uptake permease (TSUP) (TC 2.A.102) family.</text>
</comment>
<feature type="transmembrane region" description="Helical" evidence="8">
    <location>
        <begin position="193"/>
        <end position="210"/>
    </location>
</feature>
<feature type="transmembrane region" description="Helical" evidence="8">
    <location>
        <begin position="98"/>
        <end position="116"/>
    </location>
</feature>
<gene>
    <name evidence="9" type="ORF">SAMN02746091_01425</name>
</gene>
<comment type="subcellular location">
    <subcellularLocation>
        <location evidence="1 8">Cell membrane</location>
        <topology evidence="1 8">Multi-pass membrane protein</topology>
    </subcellularLocation>
</comment>
<evidence type="ECO:0000256" key="6">
    <source>
        <dbReference type="ARBA" id="ARBA00022989"/>
    </source>
</evidence>
<feature type="transmembrane region" description="Helical" evidence="8">
    <location>
        <begin position="47"/>
        <end position="65"/>
    </location>
</feature>
<keyword evidence="7 8" id="KW-0472">Membrane</keyword>
<protein>
    <recommendedName>
        <fullName evidence="8">Probable membrane transporter protein</fullName>
    </recommendedName>
</protein>
<feature type="transmembrane region" description="Helical" evidence="8">
    <location>
        <begin position="72"/>
        <end position="92"/>
    </location>
</feature>
<name>A0A1M4XIT9_9CLOT</name>
<keyword evidence="5 8" id="KW-0812">Transmembrane</keyword>
<keyword evidence="6 8" id="KW-1133">Transmembrane helix</keyword>
<dbReference type="AlphaFoldDB" id="A0A1M4XIT9"/>
<organism evidence="9 10">
    <name type="scientific">Caloramator proteoclasticus DSM 10124</name>
    <dbReference type="NCBI Taxonomy" id="1121262"/>
    <lineage>
        <taxon>Bacteria</taxon>
        <taxon>Bacillati</taxon>
        <taxon>Bacillota</taxon>
        <taxon>Clostridia</taxon>
        <taxon>Eubacteriales</taxon>
        <taxon>Clostridiaceae</taxon>
        <taxon>Caloramator</taxon>
    </lineage>
</organism>
<dbReference type="EMBL" id="FQVG01000024">
    <property type="protein sequence ID" value="SHE93306.1"/>
    <property type="molecule type" value="Genomic_DNA"/>
</dbReference>
<evidence type="ECO:0000256" key="5">
    <source>
        <dbReference type="ARBA" id="ARBA00022692"/>
    </source>
</evidence>
<reference evidence="10" key="1">
    <citation type="submission" date="2016-11" db="EMBL/GenBank/DDBJ databases">
        <authorList>
            <person name="Varghese N."/>
            <person name="Submissions S."/>
        </authorList>
    </citation>
    <scope>NUCLEOTIDE SEQUENCE [LARGE SCALE GENOMIC DNA]</scope>
    <source>
        <strain evidence="10">DSM 10124</strain>
    </source>
</reference>